<evidence type="ECO:0000256" key="5">
    <source>
        <dbReference type="SAM" id="Phobius"/>
    </source>
</evidence>
<dbReference type="GO" id="GO:0050660">
    <property type="term" value="F:flavin adenine dinucleotide binding"/>
    <property type="evidence" value="ECO:0007669"/>
    <property type="project" value="InterPro"/>
</dbReference>
<dbReference type="OrthoDB" id="66881at2759"/>
<keyword evidence="2" id="KW-0285">Flavoprotein</keyword>
<protein>
    <recommendedName>
        <fullName evidence="8">FAD/NAD(P)-binding domain-containing protein</fullName>
    </recommendedName>
</protein>
<dbReference type="EMBL" id="LVKK01000148">
    <property type="protein sequence ID" value="OAG34658.1"/>
    <property type="molecule type" value="Genomic_DNA"/>
</dbReference>
<dbReference type="InterPro" id="IPR050346">
    <property type="entry name" value="FMO-like"/>
</dbReference>
<evidence type="ECO:0000256" key="3">
    <source>
        <dbReference type="ARBA" id="ARBA00022827"/>
    </source>
</evidence>
<sequence length="644" mass="71367">MVRVVIVGAGPCGLVALKEMVESGHEAVLFERSGRLGGVFASATAYPNLHLTISNWAMAFSDFPDPTRLHYSTAQEYLSYLDQYARHFDLDRHIRYHAEVRSATLGEDGVWSLEVQIQSLTDSEHFTLCVQADALIVATGSNGLPNTPPACLSGFTGRMIHSSQYDEAFKQEVAAKKMKVLVVGGGESGADLSAELGELSPHVTVWLRRPICVGPRYLNKKDEMEQVAANMTVDFPANGFLEAATTNRMSAAQNVFAYGVFRRLLWCTPVLNRTLSHMSLASTASALLRNDQATYVTKNQRMCEALQGGKIEVLVAPTVSTRGRSCEFHSCAVVDGTSTTQQREFDAVVLCTGFRVEFPWIRLPGNQSLSPNPRSWYLHCFPEGLGHCLFFVGYARPHQGGVPVMAEMLSRYIAQLLRGERDLPPDYAARAQRDAAASRTYYSLSPNLHTLVDYNAFLESVARRIGCEPRLPAACVLLVNLHMATVLLMAVQLCCPTSSPPPLLLSLPLPLPLPLPLLAMIWAASTAGFFVLHDALLIKWWFYPHWAVWYRRRGPGANPALLDGVLARVNLWKSTAITPGFVLLVLWSIPTYYAQRILSIPLFAINAVLTVLGYRLPPAWVRLLRPKLFALHDCPWRLSDLYLP</sequence>
<keyword evidence="3" id="KW-0274">FAD</keyword>
<dbReference type="PRINTS" id="PR00368">
    <property type="entry name" value="FADPNR"/>
</dbReference>
<keyword evidence="5" id="KW-1133">Transmembrane helix</keyword>
<dbReference type="AlphaFoldDB" id="A0A177ERS5"/>
<evidence type="ECO:0000256" key="1">
    <source>
        <dbReference type="ARBA" id="ARBA00009183"/>
    </source>
</evidence>
<gene>
    <name evidence="6" type="ORF">AYO21_11206</name>
</gene>
<evidence type="ECO:0000256" key="2">
    <source>
        <dbReference type="ARBA" id="ARBA00022630"/>
    </source>
</evidence>
<evidence type="ECO:0000313" key="7">
    <source>
        <dbReference type="Proteomes" id="UP000077002"/>
    </source>
</evidence>
<dbReference type="PRINTS" id="PR00411">
    <property type="entry name" value="PNDRDTASEI"/>
</dbReference>
<dbReference type="InterPro" id="IPR036188">
    <property type="entry name" value="FAD/NAD-bd_sf"/>
</dbReference>
<comment type="similarity">
    <text evidence="1">Belongs to the FMO family.</text>
</comment>
<organism evidence="6 7">
    <name type="scientific">Fonsecaea monophora</name>
    <dbReference type="NCBI Taxonomy" id="254056"/>
    <lineage>
        <taxon>Eukaryota</taxon>
        <taxon>Fungi</taxon>
        <taxon>Dikarya</taxon>
        <taxon>Ascomycota</taxon>
        <taxon>Pezizomycotina</taxon>
        <taxon>Eurotiomycetes</taxon>
        <taxon>Chaetothyriomycetidae</taxon>
        <taxon>Chaetothyriales</taxon>
        <taxon>Herpotrichiellaceae</taxon>
        <taxon>Fonsecaea</taxon>
    </lineage>
</organism>
<feature type="transmembrane region" description="Helical" evidence="5">
    <location>
        <begin position="600"/>
        <end position="617"/>
    </location>
</feature>
<dbReference type="PANTHER" id="PTHR23023">
    <property type="entry name" value="DIMETHYLANILINE MONOOXYGENASE"/>
    <property type="match status" value="1"/>
</dbReference>
<keyword evidence="7" id="KW-1185">Reference proteome</keyword>
<dbReference type="SUPFAM" id="SSF51905">
    <property type="entry name" value="FAD/NAD(P)-binding domain"/>
    <property type="match status" value="2"/>
</dbReference>
<keyword evidence="4" id="KW-0560">Oxidoreductase</keyword>
<evidence type="ECO:0000313" key="6">
    <source>
        <dbReference type="EMBL" id="OAG34658.1"/>
    </source>
</evidence>
<dbReference type="Proteomes" id="UP000077002">
    <property type="component" value="Unassembled WGS sequence"/>
</dbReference>
<dbReference type="GO" id="GO:0050661">
    <property type="term" value="F:NADP binding"/>
    <property type="evidence" value="ECO:0007669"/>
    <property type="project" value="InterPro"/>
</dbReference>
<dbReference type="RefSeq" id="XP_022506610.1">
    <property type="nucleotide sequence ID" value="XM_022661102.1"/>
</dbReference>
<name>A0A177ERS5_9EURO</name>
<dbReference type="GeneID" id="34606304"/>
<keyword evidence="5" id="KW-0472">Membrane</keyword>
<dbReference type="Pfam" id="PF00743">
    <property type="entry name" value="FMO-like"/>
    <property type="match status" value="1"/>
</dbReference>
<evidence type="ECO:0008006" key="8">
    <source>
        <dbReference type="Google" id="ProtNLM"/>
    </source>
</evidence>
<dbReference type="InterPro" id="IPR020946">
    <property type="entry name" value="Flavin_mOase-like"/>
</dbReference>
<proteinExistence type="inferred from homology"/>
<feature type="transmembrane region" description="Helical" evidence="5">
    <location>
        <begin position="513"/>
        <end position="532"/>
    </location>
</feature>
<comment type="caution">
    <text evidence="6">The sequence shown here is derived from an EMBL/GenBank/DDBJ whole genome shotgun (WGS) entry which is preliminary data.</text>
</comment>
<dbReference type="Gene3D" id="3.50.50.60">
    <property type="entry name" value="FAD/NAD(P)-binding domain"/>
    <property type="match status" value="1"/>
</dbReference>
<keyword evidence="5" id="KW-0812">Transmembrane</keyword>
<reference evidence="6 7" key="1">
    <citation type="submission" date="2016-03" db="EMBL/GenBank/DDBJ databases">
        <title>Draft genome sequence of the Fonsecaea monophora CBS 269.37.</title>
        <authorList>
            <person name="Bombassaro A."/>
            <person name="Vinicius W.A."/>
            <person name="De Hoog S."/>
            <person name="Sun J."/>
            <person name="Souza E.M."/>
            <person name="Raittz R.T."/>
            <person name="Costa F."/>
            <person name="Leao A.C."/>
            <person name="Tadra-Sfeir M.Z."/>
            <person name="Baura V."/>
            <person name="Balsanelli E."/>
            <person name="Pedrosa F.O."/>
            <person name="Moreno L.F."/>
            <person name="Steffens M.B."/>
            <person name="Xi L."/>
            <person name="Bocca A.L."/>
            <person name="Felipe M.S."/>
            <person name="Teixeira M."/>
            <person name="Telles Filho F.Q."/>
            <person name="Azevedo C.M."/>
            <person name="Gomes R."/>
            <person name="Vicente V.A."/>
        </authorList>
    </citation>
    <scope>NUCLEOTIDE SEQUENCE [LARGE SCALE GENOMIC DNA]</scope>
    <source>
        <strain evidence="6 7">CBS 269.37</strain>
    </source>
</reference>
<accession>A0A177ERS5</accession>
<evidence type="ECO:0000256" key="4">
    <source>
        <dbReference type="ARBA" id="ARBA00023002"/>
    </source>
</evidence>
<dbReference type="GO" id="GO:0004499">
    <property type="term" value="F:N,N-dimethylaniline monooxygenase activity"/>
    <property type="evidence" value="ECO:0007669"/>
    <property type="project" value="InterPro"/>
</dbReference>